<protein>
    <submittedName>
        <fullName evidence="1">Uncharacterized protein</fullName>
    </submittedName>
</protein>
<name>A0ABQ5VFW2_9RHOB</name>
<keyword evidence="2" id="KW-1185">Reference proteome</keyword>
<accession>A0ABQ5VFW2</accession>
<evidence type="ECO:0000313" key="1">
    <source>
        <dbReference type="EMBL" id="GLQ25941.1"/>
    </source>
</evidence>
<gene>
    <name evidence="1" type="ORF">GCM10007927_07440</name>
</gene>
<organism evidence="1 2">
    <name type="scientific">Sulfitobacter pacificus</name>
    <dbReference type="NCBI Taxonomy" id="1499314"/>
    <lineage>
        <taxon>Bacteria</taxon>
        <taxon>Pseudomonadati</taxon>
        <taxon>Pseudomonadota</taxon>
        <taxon>Alphaproteobacteria</taxon>
        <taxon>Rhodobacterales</taxon>
        <taxon>Roseobacteraceae</taxon>
        <taxon>Sulfitobacter</taxon>
    </lineage>
</organism>
<comment type="caution">
    <text evidence="1">The sequence shown here is derived from an EMBL/GenBank/DDBJ whole genome shotgun (WGS) entry which is preliminary data.</text>
</comment>
<evidence type="ECO:0000313" key="2">
    <source>
        <dbReference type="Proteomes" id="UP001161388"/>
    </source>
</evidence>
<reference evidence="1" key="2">
    <citation type="submission" date="2023-01" db="EMBL/GenBank/DDBJ databases">
        <title>Draft genome sequence of Sulfitobacter pacificus strain NBRC 109915.</title>
        <authorList>
            <person name="Sun Q."/>
            <person name="Mori K."/>
        </authorList>
    </citation>
    <scope>NUCLEOTIDE SEQUENCE</scope>
    <source>
        <strain evidence="1">NBRC 109915</strain>
    </source>
</reference>
<dbReference type="EMBL" id="BSNL01000001">
    <property type="protein sequence ID" value="GLQ25941.1"/>
    <property type="molecule type" value="Genomic_DNA"/>
</dbReference>
<dbReference type="Proteomes" id="UP001161388">
    <property type="component" value="Unassembled WGS sequence"/>
</dbReference>
<dbReference type="RefSeq" id="WP_284370698.1">
    <property type="nucleotide sequence ID" value="NZ_BSNL01000001.1"/>
</dbReference>
<reference evidence="1" key="1">
    <citation type="journal article" date="2014" name="Int. J. Syst. Evol. Microbiol.">
        <title>Complete genome of a new Firmicutes species belonging to the dominant human colonic microbiota ('Ruminococcus bicirculans') reveals two chromosomes and a selective capacity to utilize plant glucans.</title>
        <authorList>
            <consortium name="NISC Comparative Sequencing Program"/>
            <person name="Wegmann U."/>
            <person name="Louis P."/>
            <person name="Goesmann A."/>
            <person name="Henrissat B."/>
            <person name="Duncan S.H."/>
            <person name="Flint H.J."/>
        </authorList>
    </citation>
    <scope>NUCLEOTIDE SEQUENCE</scope>
    <source>
        <strain evidence="1">NBRC 109915</strain>
    </source>
</reference>
<sequence>MILKGNQRANGCELALHLMNVEDNEHAVAHELRGFLADDLVDAFKETEAI</sequence>
<proteinExistence type="predicted"/>